<keyword evidence="4 8" id="KW-0812">Transmembrane</keyword>
<dbReference type="Gene3D" id="1.20.1250.20">
    <property type="entry name" value="MFS general substrate transporter like domains"/>
    <property type="match status" value="1"/>
</dbReference>
<dbReference type="GO" id="GO:0016020">
    <property type="term" value="C:membrane"/>
    <property type="evidence" value="ECO:0007669"/>
    <property type="project" value="UniProtKB-SubCell"/>
</dbReference>
<protein>
    <submittedName>
        <fullName evidence="10">ARAD1C20878p</fullName>
    </submittedName>
</protein>
<evidence type="ECO:0000256" key="7">
    <source>
        <dbReference type="RuleBase" id="RU003346"/>
    </source>
</evidence>
<evidence type="ECO:0000256" key="2">
    <source>
        <dbReference type="ARBA" id="ARBA00010992"/>
    </source>
</evidence>
<evidence type="ECO:0000313" key="10">
    <source>
        <dbReference type="EMBL" id="CDP34805.1"/>
    </source>
</evidence>
<dbReference type="EMBL" id="HG937693">
    <property type="protein sequence ID" value="CDP34805.1"/>
    <property type="molecule type" value="Genomic_DNA"/>
</dbReference>
<feature type="transmembrane region" description="Helical" evidence="8">
    <location>
        <begin position="334"/>
        <end position="353"/>
    </location>
</feature>
<feature type="domain" description="Major facilitator superfamily (MFS) profile" evidence="9">
    <location>
        <begin position="33"/>
        <end position="487"/>
    </location>
</feature>
<feature type="transmembrane region" description="Helical" evidence="8">
    <location>
        <begin position="465"/>
        <end position="483"/>
    </location>
</feature>
<sequence>MKTSEISEQIDYSLNDPRNKWKILRVHWRYGLWALWTSLGSMMLGTDYTVGGQLLPMPFFKQQFGILKNGDYIIPARYSSAWQAIGPACDLVAAIICHPLLDKYGRKPLIIVGALLSVAGICLQHEAKEWTLHLAGRAVNGAAIGVMFTISPLWIGETCRPELRGLFLCFFNTSIVFGQMIIVFVSYGAEHIMNDWSWKVPLMAQYIYPLLLLAGYYWFPESPMWLIRNGNTEKAGRCLKRCYGTDDDRFLEMELERLHVESEILKQTEMATLESQRKIFCGIQEPVLFQCFHRSQLRRTWASILATSGQQLIGATFVTGYVTYFLQLINIKNYFLVSVILYVFMLLSTLSAYPLVEIVGRRTMLVPAAFALSGVNLLMGIMGCISNKVAAGWVIIVLIFLWAVIYQVSIGASGFVAASEVATLRLRAATQSLVTVVNAIWGLICQFTVPYMISPDSGNMGGKTGFVFFASGLITAVFMYFYMPETKGFSFVVLDELYSSGVPARKFKAEGKKLTDRAIEDHCKAGNVIEVKPGVKHEITHVV</sequence>
<evidence type="ECO:0000256" key="1">
    <source>
        <dbReference type="ARBA" id="ARBA00004141"/>
    </source>
</evidence>
<keyword evidence="5 8" id="KW-1133">Transmembrane helix</keyword>
<dbReference type="AlphaFoldDB" id="A0A060T130"/>
<keyword evidence="6 8" id="KW-0472">Membrane</keyword>
<dbReference type="InterPro" id="IPR036259">
    <property type="entry name" value="MFS_trans_sf"/>
</dbReference>
<comment type="subcellular location">
    <subcellularLocation>
        <location evidence="1">Membrane</location>
        <topology evidence="1">Multi-pass membrane protein</topology>
    </subcellularLocation>
</comment>
<feature type="transmembrane region" description="Helical" evidence="8">
    <location>
        <begin position="365"/>
        <end position="385"/>
    </location>
</feature>
<dbReference type="Pfam" id="PF00083">
    <property type="entry name" value="Sugar_tr"/>
    <property type="match status" value="1"/>
</dbReference>
<feature type="transmembrane region" description="Helical" evidence="8">
    <location>
        <begin position="200"/>
        <end position="219"/>
    </location>
</feature>
<dbReference type="InterPro" id="IPR003663">
    <property type="entry name" value="Sugar/inositol_transpt"/>
</dbReference>
<feature type="transmembrane region" description="Helical" evidence="8">
    <location>
        <begin position="30"/>
        <end position="50"/>
    </location>
</feature>
<proteinExistence type="inferred from homology"/>
<accession>A0A060T130</accession>
<feature type="transmembrane region" description="Helical" evidence="8">
    <location>
        <begin position="138"/>
        <end position="155"/>
    </location>
</feature>
<dbReference type="GO" id="GO:0005351">
    <property type="term" value="F:carbohydrate:proton symporter activity"/>
    <property type="evidence" value="ECO:0007669"/>
    <property type="project" value="TreeGrafter"/>
</dbReference>
<gene>
    <name evidence="10" type="ORF">GNLVRS02_ARAD1C20878g</name>
</gene>
<dbReference type="InterPro" id="IPR020846">
    <property type="entry name" value="MFS_dom"/>
</dbReference>
<feature type="transmembrane region" description="Helical" evidence="8">
    <location>
        <begin position="167"/>
        <end position="188"/>
    </location>
</feature>
<evidence type="ECO:0000256" key="3">
    <source>
        <dbReference type="ARBA" id="ARBA00022448"/>
    </source>
</evidence>
<evidence type="ECO:0000256" key="6">
    <source>
        <dbReference type="ARBA" id="ARBA00023136"/>
    </source>
</evidence>
<reference evidence="10" key="1">
    <citation type="submission" date="2014-02" db="EMBL/GenBank/DDBJ databases">
        <authorList>
            <person name="Genoscope - CEA"/>
        </authorList>
    </citation>
    <scope>NUCLEOTIDE SEQUENCE</scope>
    <source>
        <strain evidence="10">LS3</strain>
    </source>
</reference>
<evidence type="ECO:0000256" key="8">
    <source>
        <dbReference type="SAM" id="Phobius"/>
    </source>
</evidence>
<dbReference type="PROSITE" id="PS50850">
    <property type="entry name" value="MFS"/>
    <property type="match status" value="1"/>
</dbReference>
<name>A0A060T130_BLAAD</name>
<dbReference type="PANTHER" id="PTHR48022:SF15">
    <property type="entry name" value="ALPHA-GLUCOSIDE TRANSPORTER, PUTATIVE (AFU_ORTHOLOGUE AFUA_5G00500)-RELATED"/>
    <property type="match status" value="1"/>
</dbReference>
<feature type="transmembrane region" description="Helical" evidence="8">
    <location>
        <begin position="430"/>
        <end position="453"/>
    </location>
</feature>
<organism evidence="10">
    <name type="scientific">Blastobotrys adeninivorans</name>
    <name type="common">Yeast</name>
    <name type="synonym">Arxula adeninivorans</name>
    <dbReference type="NCBI Taxonomy" id="409370"/>
    <lineage>
        <taxon>Eukaryota</taxon>
        <taxon>Fungi</taxon>
        <taxon>Dikarya</taxon>
        <taxon>Ascomycota</taxon>
        <taxon>Saccharomycotina</taxon>
        <taxon>Dipodascomycetes</taxon>
        <taxon>Dipodascales</taxon>
        <taxon>Trichomonascaceae</taxon>
        <taxon>Blastobotrys</taxon>
    </lineage>
</organism>
<reference evidence="10" key="2">
    <citation type="submission" date="2014-06" db="EMBL/GenBank/DDBJ databases">
        <title>The complete genome of Blastobotrys (Arxula) adeninivorans LS3 - a yeast of biotechnological interest.</title>
        <authorList>
            <person name="Kunze G."/>
            <person name="Gaillardin C."/>
            <person name="Czernicka M."/>
            <person name="Durrens P."/>
            <person name="Martin T."/>
            <person name="Boer E."/>
            <person name="Gabaldon T."/>
            <person name="Cruz J."/>
            <person name="Talla E."/>
            <person name="Marck C."/>
            <person name="Goffeau A."/>
            <person name="Barbe V."/>
            <person name="Baret P."/>
            <person name="Baronian K."/>
            <person name="Beier S."/>
            <person name="Bleykasten C."/>
            <person name="Bode R."/>
            <person name="Casaregola S."/>
            <person name="Despons L."/>
            <person name="Fairhead C."/>
            <person name="Giersberg M."/>
            <person name="Gierski P."/>
            <person name="Hahnel U."/>
            <person name="Hartmann A."/>
            <person name="Jankowska D."/>
            <person name="Jubin C."/>
            <person name="Jung P."/>
            <person name="Lafontaine I."/>
            <person name="Leh-Louis V."/>
            <person name="Lemaire M."/>
            <person name="Marcet-Houben M."/>
            <person name="Mascher M."/>
            <person name="Morel G."/>
            <person name="Richard G.-F."/>
            <person name="Riechen J."/>
            <person name="Sacerdot C."/>
            <person name="Sarkar A."/>
            <person name="Savel G."/>
            <person name="Schacherer J."/>
            <person name="Sherman D."/>
            <person name="Straub M.-L."/>
            <person name="Stein N."/>
            <person name="Thierry A."/>
            <person name="Trautwein-Schult A."/>
            <person name="Westhof E."/>
            <person name="Worch S."/>
            <person name="Dujon B."/>
            <person name="Souciet J.-L."/>
            <person name="Wincker P."/>
            <person name="Scholz U."/>
            <person name="Neuveglise N."/>
        </authorList>
    </citation>
    <scope>NUCLEOTIDE SEQUENCE</scope>
    <source>
        <strain evidence="10">LS3</strain>
    </source>
</reference>
<evidence type="ECO:0000256" key="4">
    <source>
        <dbReference type="ARBA" id="ARBA00022692"/>
    </source>
</evidence>
<feature type="transmembrane region" description="Helical" evidence="8">
    <location>
        <begin position="301"/>
        <end position="322"/>
    </location>
</feature>
<dbReference type="NCBIfam" id="TIGR00879">
    <property type="entry name" value="SP"/>
    <property type="match status" value="1"/>
</dbReference>
<dbReference type="InterPro" id="IPR050360">
    <property type="entry name" value="MFS_Sugar_Transporters"/>
</dbReference>
<feature type="transmembrane region" description="Helical" evidence="8">
    <location>
        <begin position="391"/>
        <end position="418"/>
    </location>
</feature>
<comment type="similarity">
    <text evidence="2 7">Belongs to the major facilitator superfamily. Sugar transporter (TC 2.A.1.1) family.</text>
</comment>
<dbReference type="SUPFAM" id="SSF103473">
    <property type="entry name" value="MFS general substrate transporter"/>
    <property type="match status" value="1"/>
</dbReference>
<dbReference type="InterPro" id="IPR005828">
    <property type="entry name" value="MFS_sugar_transport-like"/>
</dbReference>
<evidence type="ECO:0000256" key="5">
    <source>
        <dbReference type="ARBA" id="ARBA00022989"/>
    </source>
</evidence>
<dbReference type="FunFam" id="1.20.1250.20:FF:000078">
    <property type="entry name" value="MFS maltose transporter, putative"/>
    <property type="match status" value="1"/>
</dbReference>
<dbReference type="PhylomeDB" id="A0A060T130"/>
<evidence type="ECO:0000259" key="9">
    <source>
        <dbReference type="PROSITE" id="PS50850"/>
    </source>
</evidence>
<dbReference type="PANTHER" id="PTHR48022">
    <property type="entry name" value="PLASTIDIC GLUCOSE TRANSPORTER 4"/>
    <property type="match status" value="1"/>
</dbReference>
<keyword evidence="3 7" id="KW-0813">Transport</keyword>